<evidence type="ECO:0000256" key="6">
    <source>
        <dbReference type="PROSITE-ProRule" id="PRU00124"/>
    </source>
</evidence>
<feature type="domain" description="Pentraxin (PTX)" evidence="11">
    <location>
        <begin position="146"/>
        <end position="351"/>
    </location>
</feature>
<comment type="caution">
    <text evidence="12">The sequence shown here is derived from an EMBL/GenBank/DDBJ whole genome shotgun (WGS) entry which is preliminary data.</text>
</comment>
<dbReference type="GO" id="GO:0004888">
    <property type="term" value="F:transmembrane signaling receptor activity"/>
    <property type="evidence" value="ECO:0007669"/>
    <property type="project" value="InterPro"/>
</dbReference>
<dbReference type="Pfam" id="PF00059">
    <property type="entry name" value="Lectin_C"/>
    <property type="match status" value="1"/>
</dbReference>
<feature type="transmembrane region" description="Helical" evidence="9">
    <location>
        <begin position="1108"/>
        <end position="1132"/>
    </location>
</feature>
<evidence type="ECO:0000259" key="11">
    <source>
        <dbReference type="PROSITE" id="PS51828"/>
    </source>
</evidence>
<dbReference type="EMBL" id="JAWQEG010006307">
    <property type="protein sequence ID" value="KAK3855210.1"/>
    <property type="molecule type" value="Genomic_DNA"/>
</dbReference>
<keyword evidence="5 6" id="KW-1015">Disulfide bond</keyword>
<dbReference type="InterPro" id="IPR016186">
    <property type="entry name" value="C-type_lectin-like/link_sf"/>
</dbReference>
<dbReference type="CDD" id="cd00112">
    <property type="entry name" value="LDLa"/>
    <property type="match status" value="1"/>
</dbReference>
<dbReference type="GO" id="GO:0005230">
    <property type="term" value="F:extracellular ligand-gated monoatomic ion channel activity"/>
    <property type="evidence" value="ECO:0007669"/>
    <property type="project" value="InterPro"/>
</dbReference>
<dbReference type="GO" id="GO:0016020">
    <property type="term" value="C:membrane"/>
    <property type="evidence" value="ECO:0007669"/>
    <property type="project" value="UniProtKB-SubCell"/>
</dbReference>
<reference evidence="12" key="1">
    <citation type="submission" date="2023-10" db="EMBL/GenBank/DDBJ databases">
        <title>Genome assemblies of two species of porcelain crab, Petrolisthes cinctipes and Petrolisthes manimaculis (Anomura: Porcellanidae).</title>
        <authorList>
            <person name="Angst P."/>
        </authorList>
    </citation>
    <scope>NUCLEOTIDE SEQUENCE</scope>
    <source>
        <strain evidence="12">PB745_01</strain>
        <tissue evidence="12">Gill</tissue>
    </source>
</reference>
<dbReference type="InterPro" id="IPR018000">
    <property type="entry name" value="Neurotransmitter_ion_chnl_CS"/>
</dbReference>
<dbReference type="Pfam" id="PF02931">
    <property type="entry name" value="Neur_chan_LBD"/>
    <property type="match status" value="1"/>
</dbReference>
<dbReference type="AlphaFoldDB" id="A0AAE1ELN1"/>
<dbReference type="Gene3D" id="2.70.170.10">
    <property type="entry name" value="Neurotransmitter-gated ion-channel ligand-binding domain"/>
    <property type="match status" value="1"/>
</dbReference>
<dbReference type="SUPFAM" id="SSF49899">
    <property type="entry name" value="Concanavalin A-like lectins/glucanases"/>
    <property type="match status" value="1"/>
</dbReference>
<feature type="disulfide bond" evidence="6">
    <location>
        <begin position="590"/>
        <end position="605"/>
    </location>
</feature>
<evidence type="ECO:0000313" key="12">
    <source>
        <dbReference type="EMBL" id="KAK3855210.1"/>
    </source>
</evidence>
<dbReference type="InterPro" id="IPR023415">
    <property type="entry name" value="LDLR_class-A_CS"/>
</dbReference>
<feature type="disulfide bond" evidence="6">
    <location>
        <begin position="578"/>
        <end position="596"/>
    </location>
</feature>
<dbReference type="Proteomes" id="UP001286313">
    <property type="component" value="Unassembled WGS sequence"/>
</dbReference>
<dbReference type="InterPro" id="IPR006202">
    <property type="entry name" value="Neur_chan_lig-bd"/>
</dbReference>
<dbReference type="PROSITE" id="PS00615">
    <property type="entry name" value="C_TYPE_LECTIN_1"/>
    <property type="match status" value="1"/>
</dbReference>
<dbReference type="InterPro" id="IPR001304">
    <property type="entry name" value="C-type_lectin-like"/>
</dbReference>
<dbReference type="InterPro" id="IPR036734">
    <property type="entry name" value="Neur_chan_lig-bd_sf"/>
</dbReference>
<dbReference type="InterPro" id="IPR016187">
    <property type="entry name" value="CTDL_fold"/>
</dbReference>
<dbReference type="PROSITE" id="PS00236">
    <property type="entry name" value="NEUROTR_ION_CHANNEL"/>
    <property type="match status" value="1"/>
</dbReference>
<feature type="domain" description="C-type lectin" evidence="10">
    <location>
        <begin position="359"/>
        <end position="461"/>
    </location>
</feature>
<dbReference type="InterPro" id="IPR006201">
    <property type="entry name" value="Neur_channel"/>
</dbReference>
<dbReference type="PROSITE" id="PS50041">
    <property type="entry name" value="C_TYPE_LECTIN_2"/>
    <property type="match status" value="1"/>
</dbReference>
<dbReference type="InterPro" id="IPR013320">
    <property type="entry name" value="ConA-like_dom_sf"/>
</dbReference>
<feature type="compositionally biased region" description="Polar residues" evidence="8">
    <location>
        <begin position="158"/>
        <end position="167"/>
    </location>
</feature>
<dbReference type="PROSITE" id="PS50068">
    <property type="entry name" value="LDLRA_2"/>
    <property type="match status" value="1"/>
</dbReference>
<evidence type="ECO:0000256" key="7">
    <source>
        <dbReference type="PROSITE-ProRule" id="PRU01172"/>
    </source>
</evidence>
<dbReference type="SUPFAM" id="SSF90112">
    <property type="entry name" value="Neurotransmitter-gated ion-channel transmembrane pore"/>
    <property type="match status" value="1"/>
</dbReference>
<keyword evidence="2 9" id="KW-0812">Transmembrane</keyword>
<dbReference type="Gene3D" id="4.10.400.10">
    <property type="entry name" value="Low-density Lipoprotein Receptor"/>
    <property type="match status" value="1"/>
</dbReference>
<proteinExistence type="predicted"/>
<dbReference type="PRINTS" id="PR00895">
    <property type="entry name" value="PENTAXIN"/>
</dbReference>
<dbReference type="SUPFAM" id="SSF57424">
    <property type="entry name" value="LDL receptor-like module"/>
    <property type="match status" value="1"/>
</dbReference>
<keyword evidence="3 9" id="KW-1133">Transmembrane helix</keyword>
<dbReference type="InterPro" id="IPR018378">
    <property type="entry name" value="C-type_lectin_CS"/>
</dbReference>
<feature type="transmembrane region" description="Helical" evidence="9">
    <location>
        <begin position="916"/>
        <end position="935"/>
    </location>
</feature>
<dbReference type="Gene3D" id="2.60.120.200">
    <property type="match status" value="1"/>
</dbReference>
<dbReference type="Pfam" id="PF00057">
    <property type="entry name" value="Ldl_recept_a"/>
    <property type="match status" value="1"/>
</dbReference>
<dbReference type="InterPro" id="IPR002172">
    <property type="entry name" value="LDrepeatLR_classA_rpt"/>
</dbReference>
<dbReference type="SUPFAM" id="SSF56436">
    <property type="entry name" value="C-type lectin-like"/>
    <property type="match status" value="1"/>
</dbReference>
<dbReference type="Gene3D" id="3.10.100.10">
    <property type="entry name" value="Mannose-Binding Protein A, subunit A"/>
    <property type="match status" value="1"/>
</dbReference>
<feature type="compositionally biased region" description="Basic residues" evidence="8">
    <location>
        <begin position="21"/>
        <end position="42"/>
    </location>
</feature>
<dbReference type="SMART" id="SM00192">
    <property type="entry name" value="LDLa"/>
    <property type="match status" value="1"/>
</dbReference>
<feature type="compositionally biased region" description="Low complexity" evidence="8">
    <location>
        <begin position="43"/>
        <end position="70"/>
    </location>
</feature>
<dbReference type="InterPro" id="IPR038050">
    <property type="entry name" value="Neuro_actylchol_rec"/>
</dbReference>
<dbReference type="SMART" id="SM00159">
    <property type="entry name" value="PTX"/>
    <property type="match status" value="1"/>
</dbReference>
<evidence type="ECO:0000313" key="13">
    <source>
        <dbReference type="Proteomes" id="UP001286313"/>
    </source>
</evidence>
<feature type="region of interest" description="Disordered" evidence="8">
    <location>
        <begin position="945"/>
        <end position="976"/>
    </location>
</feature>
<feature type="region of interest" description="Disordered" evidence="8">
    <location>
        <begin position="139"/>
        <end position="167"/>
    </location>
</feature>
<feature type="compositionally biased region" description="Gly residues" evidence="8">
    <location>
        <begin position="945"/>
        <end position="961"/>
    </location>
</feature>
<keyword evidence="13" id="KW-1185">Reference proteome</keyword>
<evidence type="ECO:0000256" key="8">
    <source>
        <dbReference type="SAM" id="MobiDB-lite"/>
    </source>
</evidence>
<organism evidence="12 13">
    <name type="scientific">Petrolisthes cinctipes</name>
    <name type="common">Flat porcelain crab</name>
    <dbReference type="NCBI Taxonomy" id="88211"/>
    <lineage>
        <taxon>Eukaryota</taxon>
        <taxon>Metazoa</taxon>
        <taxon>Ecdysozoa</taxon>
        <taxon>Arthropoda</taxon>
        <taxon>Crustacea</taxon>
        <taxon>Multicrustacea</taxon>
        <taxon>Malacostraca</taxon>
        <taxon>Eumalacostraca</taxon>
        <taxon>Eucarida</taxon>
        <taxon>Decapoda</taxon>
        <taxon>Pleocyemata</taxon>
        <taxon>Anomura</taxon>
        <taxon>Galatheoidea</taxon>
        <taxon>Porcellanidae</taxon>
        <taxon>Petrolisthes</taxon>
    </lineage>
</organism>
<gene>
    <name evidence="12" type="ORF">Pcinc_038370</name>
</gene>
<evidence type="ECO:0000256" key="5">
    <source>
        <dbReference type="ARBA" id="ARBA00023157"/>
    </source>
</evidence>
<dbReference type="Pfam" id="PF00354">
    <property type="entry name" value="Pentaxin"/>
    <property type="match status" value="1"/>
</dbReference>
<comment type="subcellular location">
    <subcellularLocation>
        <location evidence="1">Membrane</location>
        <topology evidence="1">Multi-pass membrane protein</topology>
    </subcellularLocation>
</comment>
<sequence>MTPNTTTLPKPYNHTTTTHDTKHHNTPKTLRHHHNHTRHRTPQHSQNPTTTPQPHTTPNTTTLPKPYNTTTKHDTEHHDTLYHATPHQTTPNQNTTGTIYDHRKSHWPLHTTTTTGNSVRVFTMQPDVWTPPRTDVFMRTRLKGPGHRGNSSSSSSSTADAPTLTSPKTPVTALTFCVRLRPMELVREEIFVSYSLPGNFNAFLFYRKGGIFWILLMHSSVEGLEEYQSRLELGVWTHYCLVLTAWSYVLYINGVQILRRTTPLPLDDLELTGMLVLGQEQDSFGGGFVQEEMFLGSLTQANLWSRFLNEKEVRDIASCRKEMHGDVFSTDLDDMESQGVSEEVLTLEELCGGEVKTVLFPEPLSFPKSSEFCEKVGGVLYAPPTCLATERLYTESLRFSNQCPGSFWIGVTDEDEEGVWRRAGGKDLVATCFTLPPNGKDSENCVALRLENGEWDDRSCNNPPRCFSCEASLNKPLILRGLCFETQEMRLFEILSYKNDKPFFHGYFGVMMYATLDNQWKIVNVRENVTIATGQTEADHGYPVGRMLWKAKSNVCSFRENQDIELSLSICGASEITCTDGSCVPTSARCDGRYQCRDLSDENECSLITFPSGYRKQIPPQPLTPGNPQTISTTVTFLRFLSIQDTNYAVTVEFVLANSWSDGRLSYHNLRHDANDNLASSSERDRTWRPTVKFTNVLDGNVKVVEGGLAVERIGPPQPRHFNQVTMVSLTFTLTLQLKSNTTDTVYSGWSGVLVDFQHISGTFDCQFDLYQYPFDTQRCSVRLLFGRDISGQLRVGGAEEEERNGEQGTNVRYEGVAALSSHFVHNFSLSVNEGPNGTSLEAMFTLERRAKLLVIKLFIPSFLLLVVGYLTLYIPLQLLQARLVLSLTTKLVLYTLFSQASSSLPSTAYVKLIDIWFFFCICTLFFIILVHVVVEHLPRDVAGAGQGQGQGQGLGKGQRQGEGHNQGLELGGGQVNMGKEVKGGQTEAWQVRKEDGSATEGEVKGGQTVGWSARGHNNMNAKLEEYRGQVRSGHVESAKPFTSPRQQQGMWSGEVRDTWQEQVTTRQNKVTPQLGQVEKQGGRESQDRTAAACGGGKWRRKWVSAGVVVGVVRFVVVPAATVFFLAFYWLAIMPRQ</sequence>
<evidence type="ECO:0000256" key="4">
    <source>
        <dbReference type="ARBA" id="ARBA00023136"/>
    </source>
</evidence>
<accession>A0AAE1ELN1</accession>
<dbReference type="PROSITE" id="PS51828">
    <property type="entry name" value="PTX_2"/>
    <property type="match status" value="1"/>
</dbReference>
<protein>
    <recommendedName>
        <fullName evidence="14">C-type lectin domain-containing protein</fullName>
    </recommendedName>
</protein>
<evidence type="ECO:0008006" key="14">
    <source>
        <dbReference type="Google" id="ProtNLM"/>
    </source>
</evidence>
<feature type="transmembrane region" description="Helical" evidence="9">
    <location>
        <begin position="892"/>
        <end position="910"/>
    </location>
</feature>
<evidence type="ECO:0000256" key="3">
    <source>
        <dbReference type="ARBA" id="ARBA00022989"/>
    </source>
</evidence>
<dbReference type="Gene3D" id="1.20.58.390">
    <property type="entry name" value="Neurotransmitter-gated ion-channel transmembrane domain"/>
    <property type="match status" value="1"/>
</dbReference>
<dbReference type="PROSITE" id="PS01209">
    <property type="entry name" value="LDLRA_1"/>
    <property type="match status" value="1"/>
</dbReference>
<dbReference type="InterPro" id="IPR001759">
    <property type="entry name" value="PTX_dom"/>
</dbReference>
<dbReference type="SUPFAM" id="SSF63712">
    <property type="entry name" value="Nicotinic receptor ligand binding domain-like"/>
    <property type="match status" value="1"/>
</dbReference>
<evidence type="ECO:0000259" key="10">
    <source>
        <dbReference type="PROSITE" id="PS50041"/>
    </source>
</evidence>
<name>A0AAE1ELN1_PETCI</name>
<dbReference type="InterPro" id="IPR036055">
    <property type="entry name" value="LDL_receptor-like_sf"/>
</dbReference>
<evidence type="ECO:0000256" key="9">
    <source>
        <dbReference type="SAM" id="Phobius"/>
    </source>
</evidence>
<evidence type="ECO:0000256" key="2">
    <source>
        <dbReference type="ARBA" id="ARBA00022692"/>
    </source>
</evidence>
<feature type="region of interest" description="Disordered" evidence="8">
    <location>
        <begin position="1"/>
        <end position="76"/>
    </location>
</feature>
<comment type="caution">
    <text evidence="7">Lacks conserved residue(s) required for the propagation of feature annotation.</text>
</comment>
<keyword evidence="4 9" id="KW-0472">Membrane</keyword>
<feature type="transmembrane region" description="Helical" evidence="9">
    <location>
        <begin position="858"/>
        <end position="880"/>
    </location>
</feature>
<dbReference type="InterPro" id="IPR036719">
    <property type="entry name" value="Neuro-gated_channel_TM_sf"/>
</dbReference>
<evidence type="ECO:0000256" key="1">
    <source>
        <dbReference type="ARBA" id="ARBA00004141"/>
    </source>
</evidence>
<feature type="disulfide bond" evidence="6">
    <location>
        <begin position="571"/>
        <end position="583"/>
    </location>
</feature>
<feature type="region of interest" description="Disordered" evidence="8">
    <location>
        <begin position="994"/>
        <end position="1015"/>
    </location>
</feature>
<dbReference type="PANTHER" id="PTHR18945">
    <property type="entry name" value="NEUROTRANSMITTER GATED ION CHANNEL"/>
    <property type="match status" value="1"/>
</dbReference>